<reference evidence="2 3" key="1">
    <citation type="submission" date="2019-06" db="EMBL/GenBank/DDBJ databases">
        <authorList>
            <person name="Li M."/>
        </authorList>
    </citation>
    <scope>NUCLEOTIDE SEQUENCE [LARGE SCALE GENOMIC DNA]</scope>
    <source>
        <strain evidence="2 3">BGMRC6574</strain>
    </source>
</reference>
<evidence type="ECO:0000256" key="1">
    <source>
        <dbReference type="SAM" id="MobiDB-lite"/>
    </source>
</evidence>
<gene>
    <name evidence="2" type="ORF">FJU11_02815</name>
</gene>
<dbReference type="Proteomes" id="UP000320314">
    <property type="component" value="Unassembled WGS sequence"/>
</dbReference>
<dbReference type="Pfam" id="PF06169">
    <property type="entry name" value="DUF982"/>
    <property type="match status" value="1"/>
</dbReference>
<protein>
    <submittedName>
        <fullName evidence="2">DUF982 domain-containing protein</fullName>
    </submittedName>
</protein>
<proteinExistence type="predicted"/>
<organism evidence="2 3">
    <name type="scientific">Pararhizobium mangrovi</name>
    <dbReference type="NCBI Taxonomy" id="2590452"/>
    <lineage>
        <taxon>Bacteria</taxon>
        <taxon>Pseudomonadati</taxon>
        <taxon>Pseudomonadota</taxon>
        <taxon>Alphaproteobacteria</taxon>
        <taxon>Hyphomicrobiales</taxon>
        <taxon>Rhizobiaceae</taxon>
        <taxon>Rhizobium/Agrobacterium group</taxon>
        <taxon>Pararhizobium</taxon>
    </lineage>
</organism>
<sequence>MAHERNPSSHAAVARTAPDGSMSSVSRSRSVETFRVHLPRDEIRSTKAMTQDTFREPVHILDSLSFKRAVASAGEALAFLENRSAAWSKHRGDALRDCRAAICGDLGAETARASFASYAEAACICLAEVPLAAGEAIARKAGSGF</sequence>
<dbReference type="InterPro" id="IPR010385">
    <property type="entry name" value="DUF982"/>
</dbReference>
<dbReference type="EMBL" id="VHLH01000003">
    <property type="protein sequence ID" value="TPW31907.1"/>
    <property type="molecule type" value="Genomic_DNA"/>
</dbReference>
<name>A0A506UH12_9HYPH</name>
<evidence type="ECO:0000313" key="2">
    <source>
        <dbReference type="EMBL" id="TPW31907.1"/>
    </source>
</evidence>
<evidence type="ECO:0000313" key="3">
    <source>
        <dbReference type="Proteomes" id="UP000320314"/>
    </source>
</evidence>
<dbReference type="AlphaFoldDB" id="A0A506UH12"/>
<keyword evidence="3" id="KW-1185">Reference proteome</keyword>
<feature type="region of interest" description="Disordered" evidence="1">
    <location>
        <begin position="1"/>
        <end position="28"/>
    </location>
</feature>
<accession>A0A506UH12</accession>
<dbReference type="OrthoDB" id="8388069at2"/>
<comment type="caution">
    <text evidence="2">The sequence shown here is derived from an EMBL/GenBank/DDBJ whole genome shotgun (WGS) entry which is preliminary data.</text>
</comment>
<dbReference type="Gene3D" id="6.10.250.730">
    <property type="match status" value="1"/>
</dbReference>